<feature type="compositionally biased region" description="Basic residues" evidence="1">
    <location>
        <begin position="458"/>
        <end position="481"/>
    </location>
</feature>
<feature type="region of interest" description="Disordered" evidence="1">
    <location>
        <begin position="40"/>
        <end position="73"/>
    </location>
</feature>
<reference evidence="2" key="1">
    <citation type="journal article" date="2014" name="Genome Biol.">
        <title>Transcriptome and methylome profiling reveals relics of genome dominance in the mesopolyploid Brassica oleracea.</title>
        <authorList>
            <person name="Parkin I.A."/>
            <person name="Koh C."/>
            <person name="Tang H."/>
            <person name="Robinson S.J."/>
            <person name="Kagale S."/>
            <person name="Clarke W.E."/>
            <person name="Town C.D."/>
            <person name="Nixon J."/>
            <person name="Krishnakumar V."/>
            <person name="Bidwell S.L."/>
            <person name="Denoeud F."/>
            <person name="Belcram H."/>
            <person name="Links M.G."/>
            <person name="Just J."/>
            <person name="Clarke C."/>
            <person name="Bender T."/>
            <person name="Huebert T."/>
            <person name="Mason A.S."/>
            <person name="Pires J.C."/>
            <person name="Barker G."/>
            <person name="Moore J."/>
            <person name="Walley P.G."/>
            <person name="Manoli S."/>
            <person name="Batley J."/>
            <person name="Edwards D."/>
            <person name="Nelson M.N."/>
            <person name="Wang X."/>
            <person name="Paterson A.H."/>
            <person name="King G."/>
            <person name="Bancroft I."/>
            <person name="Chalhoub B."/>
            <person name="Sharpe A.G."/>
        </authorList>
    </citation>
    <scope>NUCLEOTIDE SEQUENCE [LARGE SCALE GENOMIC DNA]</scope>
    <source>
        <strain evidence="2">cv. TO1000</strain>
    </source>
</reference>
<evidence type="ECO:0008006" key="4">
    <source>
        <dbReference type="Google" id="ProtNLM"/>
    </source>
</evidence>
<dbReference type="EnsemblPlants" id="Bo01088s020.1">
    <property type="protein sequence ID" value="Bo01088s020.1"/>
    <property type="gene ID" value="Bo01088s020"/>
</dbReference>
<dbReference type="Proteomes" id="UP000032141">
    <property type="component" value="Unassembled WGS sequence"/>
</dbReference>
<dbReference type="PANTHER" id="PTHR31973:SF187">
    <property type="entry name" value="MUTATOR TRANSPOSASE MUDRA PROTEIN"/>
    <property type="match status" value="1"/>
</dbReference>
<name>A0A0D2ZTI9_BRAOL</name>
<reference evidence="2" key="2">
    <citation type="submission" date="2015-06" db="UniProtKB">
        <authorList>
            <consortium name="EnsemblPlants"/>
        </authorList>
    </citation>
    <scope>IDENTIFICATION</scope>
</reference>
<proteinExistence type="predicted"/>
<feature type="region of interest" description="Disordered" evidence="1">
    <location>
        <begin position="493"/>
        <end position="527"/>
    </location>
</feature>
<accession>A0A0D2ZTI9</accession>
<keyword evidence="3" id="KW-1185">Reference proteome</keyword>
<feature type="compositionally biased region" description="Basic and acidic residues" evidence="1">
    <location>
        <begin position="51"/>
        <end position="63"/>
    </location>
</feature>
<feature type="compositionally biased region" description="Basic residues" evidence="1">
    <location>
        <begin position="498"/>
        <end position="509"/>
    </location>
</feature>
<dbReference type="PANTHER" id="PTHR31973">
    <property type="entry name" value="POLYPROTEIN, PUTATIVE-RELATED"/>
    <property type="match status" value="1"/>
</dbReference>
<evidence type="ECO:0000313" key="2">
    <source>
        <dbReference type="EnsemblPlants" id="Bo01088s020.1"/>
    </source>
</evidence>
<dbReference type="STRING" id="109376.A0A0D2ZTI9"/>
<feature type="compositionally biased region" description="Polar residues" evidence="1">
    <location>
        <begin position="1"/>
        <end position="10"/>
    </location>
</feature>
<dbReference type="Gramene" id="Bo01088s020.1">
    <property type="protein sequence ID" value="Bo01088s020.1"/>
    <property type="gene ID" value="Bo01088s020"/>
</dbReference>
<protein>
    <recommendedName>
        <fullName evidence="4">MULE transposase domain-containing protein</fullName>
    </recommendedName>
</protein>
<feature type="region of interest" description="Disordered" evidence="1">
    <location>
        <begin position="1"/>
        <end position="24"/>
    </location>
</feature>
<evidence type="ECO:0000256" key="1">
    <source>
        <dbReference type="SAM" id="MobiDB-lite"/>
    </source>
</evidence>
<feature type="region of interest" description="Disordered" evidence="1">
    <location>
        <begin position="423"/>
        <end position="481"/>
    </location>
</feature>
<feature type="compositionally biased region" description="Polar residues" evidence="1">
    <location>
        <begin position="513"/>
        <end position="527"/>
    </location>
</feature>
<dbReference type="eggNOG" id="ENOG502QU1T">
    <property type="taxonomic scope" value="Eukaryota"/>
</dbReference>
<dbReference type="HOGENOM" id="CLU_006767_6_0_1"/>
<evidence type="ECO:0000313" key="3">
    <source>
        <dbReference type="Proteomes" id="UP000032141"/>
    </source>
</evidence>
<organism evidence="2 3">
    <name type="scientific">Brassica oleracea var. oleracea</name>
    <dbReference type="NCBI Taxonomy" id="109376"/>
    <lineage>
        <taxon>Eukaryota</taxon>
        <taxon>Viridiplantae</taxon>
        <taxon>Streptophyta</taxon>
        <taxon>Embryophyta</taxon>
        <taxon>Tracheophyta</taxon>
        <taxon>Spermatophyta</taxon>
        <taxon>Magnoliopsida</taxon>
        <taxon>eudicotyledons</taxon>
        <taxon>Gunneridae</taxon>
        <taxon>Pentapetalae</taxon>
        <taxon>rosids</taxon>
        <taxon>malvids</taxon>
        <taxon>Brassicales</taxon>
        <taxon>Brassicaceae</taxon>
        <taxon>Brassiceae</taxon>
        <taxon>Brassica</taxon>
    </lineage>
</organism>
<dbReference type="AlphaFoldDB" id="A0A0D2ZTI9"/>
<sequence>METVGENTIPSLRDESDDEEEMERHAFRVEEDVAAFISKPPIRHNIYPDSETDRDTNEEKYGEEQQMNRQRTRERYRIRRGDGNLFEGQVFFNAVAFEEAVLDYCLKSGDNIKQYSKGEPERWYVKVYKNAHSCVPNGECEMLKVPVIARLFVDKIREEPKYFMPMKIEELIRKRWKITVSRAQCQAARNKAMRWIEKEYDTQFGRIRYYAAEILESNINSSVEVETKRNEEGKDVFDRFYVCFDVLRGSWKATCRLLIGMDGTFLRGKTKGQLLVALDLGLGDGDGYIMVSDCQKGLIKAVQLELPKMEHRMCVRHIYGNMKAKHGNKSDMKPYIWQLAWSYNEAEYKENLNRMFNYDSEEYADVIKTNPMTWVIVFLKLGNYCEDVENNSTESFNASIVCAREKPMVPMLDTIARLATCGGGHTKRGEKPLRGARFWPTSSAPEVHPAPEPDQPGRKKKKDNKRKKGKNESHVKKKPKALKRIMHCGLCSAPNHNIRFHKGGPHKKAPQAEPSQIFASQGESSQA</sequence>